<accession>A0A317EF81</accession>
<name>A0A317EF81_9PROT</name>
<reference evidence="9 10" key="1">
    <citation type="submission" date="2018-05" db="EMBL/GenBank/DDBJ databases">
        <title>Zavarzinia sp. HR-AS.</title>
        <authorList>
            <person name="Lee Y."/>
            <person name="Jeon C.O."/>
        </authorList>
    </citation>
    <scope>NUCLEOTIDE SEQUENCE [LARGE SCALE GENOMIC DNA]</scope>
    <source>
        <strain evidence="9 10">HR-AS</strain>
    </source>
</reference>
<keyword evidence="7" id="KW-1133">Transmembrane helix</keyword>
<evidence type="ECO:0000256" key="3">
    <source>
        <dbReference type="ARBA" id="ARBA00022679"/>
    </source>
</evidence>
<evidence type="ECO:0000256" key="6">
    <source>
        <dbReference type="ARBA" id="ARBA00022841"/>
    </source>
</evidence>
<dbReference type="Proteomes" id="UP000245461">
    <property type="component" value="Unassembled WGS sequence"/>
</dbReference>
<comment type="caution">
    <text evidence="9">The sequence shown here is derived from an EMBL/GenBank/DDBJ whole genome shotgun (WGS) entry which is preliminary data.</text>
</comment>
<dbReference type="GO" id="GO:0042121">
    <property type="term" value="P:alginic acid biosynthetic process"/>
    <property type="evidence" value="ECO:0007669"/>
    <property type="project" value="UniProtKB-UniPathway"/>
</dbReference>
<evidence type="ECO:0000313" key="9">
    <source>
        <dbReference type="EMBL" id="PWR25688.1"/>
    </source>
</evidence>
<evidence type="ECO:0000256" key="1">
    <source>
        <dbReference type="ARBA" id="ARBA00004418"/>
    </source>
</evidence>
<keyword evidence="3" id="KW-0808">Transferase</keyword>
<evidence type="ECO:0000256" key="7">
    <source>
        <dbReference type="SAM" id="Phobius"/>
    </source>
</evidence>
<keyword evidence="7" id="KW-0812">Transmembrane</keyword>
<dbReference type="GO" id="GO:0042597">
    <property type="term" value="C:periplasmic space"/>
    <property type="evidence" value="ECO:0007669"/>
    <property type="project" value="UniProtKB-SubCell"/>
</dbReference>
<keyword evidence="5" id="KW-0574">Periplasm</keyword>
<proteinExistence type="predicted"/>
<evidence type="ECO:0000256" key="5">
    <source>
        <dbReference type="ARBA" id="ARBA00022764"/>
    </source>
</evidence>
<evidence type="ECO:0000313" key="10">
    <source>
        <dbReference type="Proteomes" id="UP000245461"/>
    </source>
</evidence>
<organism evidence="9 10">
    <name type="scientific">Zavarzinia aquatilis</name>
    <dbReference type="NCBI Taxonomy" id="2211142"/>
    <lineage>
        <taxon>Bacteria</taxon>
        <taxon>Pseudomonadati</taxon>
        <taxon>Pseudomonadota</taxon>
        <taxon>Alphaproteobacteria</taxon>
        <taxon>Rhodospirillales</taxon>
        <taxon>Zavarziniaceae</taxon>
        <taxon>Zavarzinia</taxon>
    </lineage>
</organism>
<keyword evidence="6" id="KW-0016">Alginate biosynthesis</keyword>
<protein>
    <submittedName>
        <fullName evidence="9">Cell division protein FtsQ</fullName>
    </submittedName>
</protein>
<evidence type="ECO:0000259" key="8">
    <source>
        <dbReference type="Pfam" id="PF16822"/>
    </source>
</evidence>
<dbReference type="OrthoDB" id="5243588at2"/>
<comment type="pathway">
    <text evidence="2">Glycan biosynthesis; alginate biosynthesis.</text>
</comment>
<dbReference type="EMBL" id="QGLE01000001">
    <property type="protein sequence ID" value="PWR25688.1"/>
    <property type="molecule type" value="Genomic_DNA"/>
</dbReference>
<keyword evidence="10" id="KW-1185">Reference proteome</keyword>
<dbReference type="InterPro" id="IPR031811">
    <property type="entry name" value="ALGX/ALGJ_SGNH-like"/>
</dbReference>
<keyword evidence="7" id="KW-0472">Membrane</keyword>
<feature type="transmembrane region" description="Helical" evidence="7">
    <location>
        <begin position="12"/>
        <end position="34"/>
    </location>
</feature>
<gene>
    <name evidence="9" type="ORF">DKG74_01615</name>
</gene>
<keyword evidence="9" id="KW-0131">Cell cycle</keyword>
<dbReference type="AlphaFoldDB" id="A0A317EF81"/>
<dbReference type="RefSeq" id="WP_109901918.1">
    <property type="nucleotide sequence ID" value="NZ_QGLE01000001.1"/>
</dbReference>
<keyword evidence="9" id="KW-0132">Cell division</keyword>
<keyword evidence="4" id="KW-0732">Signal</keyword>
<evidence type="ECO:0000256" key="2">
    <source>
        <dbReference type="ARBA" id="ARBA00005182"/>
    </source>
</evidence>
<dbReference type="Pfam" id="PF16822">
    <property type="entry name" value="ALGX"/>
    <property type="match status" value="1"/>
</dbReference>
<sequence>METAEDREAARLGRPAALVMGLVLFVGLMSSVAASLSDKGQALIAETGVSSLLDGEATGKLARLLNEDLVGGHELATAARALDWVVLGDLGPQVRRGCANWLFLREELDVHPDGAAASARRLAMAAGVQRLLAARGIHLVVAITPDKSRIKADALCRVVRPESLAGRFDAFAAGLSASGIDTVDLRAAIAGAAEGGYFRTDTHWSEAGARAAADAIARHLGAEGKAPARGADVPIAVGEVAERVGDLIRLAGLDGAPLPLRPAGDRVATSTIALPAIVADDLFGDMAGPPVAVIGSSYARTANFIGFLAAALAVPVADMARDGAGFAGAAVPYFADGAFTATPPQVVVWEIPERILDAPLTEQERAWEARLAGGAL</sequence>
<dbReference type="GO" id="GO:0051301">
    <property type="term" value="P:cell division"/>
    <property type="evidence" value="ECO:0007669"/>
    <property type="project" value="UniProtKB-KW"/>
</dbReference>
<comment type="subcellular location">
    <subcellularLocation>
        <location evidence="1">Periplasm</location>
    </subcellularLocation>
</comment>
<dbReference type="UniPathway" id="UPA00286"/>
<dbReference type="GO" id="GO:0016740">
    <property type="term" value="F:transferase activity"/>
    <property type="evidence" value="ECO:0007669"/>
    <property type="project" value="UniProtKB-KW"/>
</dbReference>
<feature type="domain" description="AlgX/AlgJ SGNH hydrolase-like" evidence="8">
    <location>
        <begin position="94"/>
        <end position="353"/>
    </location>
</feature>
<evidence type="ECO:0000256" key="4">
    <source>
        <dbReference type="ARBA" id="ARBA00022729"/>
    </source>
</evidence>